<sequence>MSLCPFFSLSPLSLRLPAIALTSPQSPTHANSALPECSPCAGYERSVGGWSDEHTLVHRCSVGSSVTPPQSSVHPPSSTSSPYSHTPLRP</sequence>
<accession>A0AA87ZSG8</accession>
<evidence type="ECO:0000256" key="1">
    <source>
        <dbReference type="SAM" id="MobiDB-lite"/>
    </source>
</evidence>
<gene>
    <name evidence="3" type="ORF">TIFTF001_008101</name>
</gene>
<reference evidence="3" key="1">
    <citation type="submission" date="2023-07" db="EMBL/GenBank/DDBJ databases">
        <title>draft genome sequence of fig (Ficus carica).</title>
        <authorList>
            <person name="Takahashi T."/>
            <person name="Nishimura K."/>
        </authorList>
    </citation>
    <scope>NUCLEOTIDE SEQUENCE</scope>
</reference>
<proteinExistence type="predicted"/>
<feature type="compositionally biased region" description="Low complexity" evidence="1">
    <location>
        <begin position="64"/>
        <end position="90"/>
    </location>
</feature>
<dbReference type="EMBL" id="BTGU01000008">
    <property type="protein sequence ID" value="GMN38869.1"/>
    <property type="molecule type" value="Genomic_DNA"/>
</dbReference>
<keyword evidence="2" id="KW-0732">Signal</keyword>
<protein>
    <recommendedName>
        <fullName evidence="5">Secreted protein</fullName>
    </recommendedName>
</protein>
<feature type="chain" id="PRO_5041684315" description="Secreted protein" evidence="2">
    <location>
        <begin position="21"/>
        <end position="90"/>
    </location>
</feature>
<dbReference type="Gramene" id="FCD_00011399-RA">
    <property type="protein sequence ID" value="FCD_00011399-RA:cds"/>
    <property type="gene ID" value="FCD_00011399"/>
</dbReference>
<evidence type="ECO:0000256" key="2">
    <source>
        <dbReference type="SAM" id="SignalP"/>
    </source>
</evidence>
<evidence type="ECO:0008006" key="5">
    <source>
        <dbReference type="Google" id="ProtNLM"/>
    </source>
</evidence>
<dbReference type="Proteomes" id="UP001187192">
    <property type="component" value="Unassembled WGS sequence"/>
</dbReference>
<feature type="signal peptide" evidence="2">
    <location>
        <begin position="1"/>
        <end position="20"/>
    </location>
</feature>
<name>A0AA87ZSG8_FICCA</name>
<evidence type="ECO:0000313" key="4">
    <source>
        <dbReference type="Proteomes" id="UP001187192"/>
    </source>
</evidence>
<comment type="caution">
    <text evidence="3">The sequence shown here is derived from an EMBL/GenBank/DDBJ whole genome shotgun (WGS) entry which is preliminary data.</text>
</comment>
<organism evidence="3 4">
    <name type="scientific">Ficus carica</name>
    <name type="common">Common fig</name>
    <dbReference type="NCBI Taxonomy" id="3494"/>
    <lineage>
        <taxon>Eukaryota</taxon>
        <taxon>Viridiplantae</taxon>
        <taxon>Streptophyta</taxon>
        <taxon>Embryophyta</taxon>
        <taxon>Tracheophyta</taxon>
        <taxon>Spermatophyta</taxon>
        <taxon>Magnoliopsida</taxon>
        <taxon>eudicotyledons</taxon>
        <taxon>Gunneridae</taxon>
        <taxon>Pentapetalae</taxon>
        <taxon>rosids</taxon>
        <taxon>fabids</taxon>
        <taxon>Rosales</taxon>
        <taxon>Moraceae</taxon>
        <taxon>Ficeae</taxon>
        <taxon>Ficus</taxon>
    </lineage>
</organism>
<evidence type="ECO:0000313" key="3">
    <source>
        <dbReference type="EMBL" id="GMN38869.1"/>
    </source>
</evidence>
<dbReference type="AlphaFoldDB" id="A0AA87ZSG8"/>
<keyword evidence="4" id="KW-1185">Reference proteome</keyword>
<feature type="region of interest" description="Disordered" evidence="1">
    <location>
        <begin position="62"/>
        <end position="90"/>
    </location>
</feature>